<comment type="subcellular location">
    <subcellularLocation>
        <location evidence="2">Cell membrane</location>
        <topology evidence="2">Lipid-anchor</topology>
        <topology evidence="2">GPI-anchor</topology>
    </subcellularLocation>
    <subcellularLocation>
        <location evidence="1">Cytoplasm</location>
    </subcellularLocation>
</comment>
<evidence type="ECO:0000256" key="4">
    <source>
        <dbReference type="ARBA" id="ARBA00018949"/>
    </source>
</evidence>
<evidence type="ECO:0000256" key="14">
    <source>
        <dbReference type="ARBA" id="ARBA00023136"/>
    </source>
</evidence>
<evidence type="ECO:0000256" key="8">
    <source>
        <dbReference type="ARBA" id="ARBA00022685"/>
    </source>
</evidence>
<evidence type="ECO:0000256" key="19">
    <source>
        <dbReference type="SAM" id="MobiDB-lite"/>
    </source>
</evidence>
<evidence type="ECO:0000256" key="2">
    <source>
        <dbReference type="ARBA" id="ARBA00004609"/>
    </source>
</evidence>
<feature type="region of interest" description="Disordered" evidence="19">
    <location>
        <begin position="250"/>
        <end position="292"/>
    </location>
</feature>
<keyword evidence="22" id="KW-1185">Reference proteome</keyword>
<dbReference type="GO" id="GO:0005737">
    <property type="term" value="C:cytoplasm"/>
    <property type="evidence" value="ECO:0007669"/>
    <property type="project" value="UniProtKB-SubCell"/>
</dbReference>
<dbReference type="Proteomes" id="UP001152622">
    <property type="component" value="Chromosome 20"/>
</dbReference>
<evidence type="ECO:0000259" key="20">
    <source>
        <dbReference type="PROSITE" id="PS50268"/>
    </source>
</evidence>
<comment type="function">
    <text evidence="17">Cadherins are calcium-dependent cell adhesion proteins. They preferentially interact with themselves in a homophilic manner in connecting cells; cadherins may thus contribute to the sorting of heterogeneous cell types. May act as a negative regulator of neural cell growth.</text>
</comment>
<dbReference type="FunFam" id="2.60.40.60:FF:000011">
    <property type="entry name" value="Cadherin 1"/>
    <property type="match status" value="1"/>
</dbReference>
<keyword evidence="11" id="KW-0677">Repeat</keyword>
<dbReference type="PANTHER" id="PTHR24027">
    <property type="entry name" value="CADHERIN-23"/>
    <property type="match status" value="1"/>
</dbReference>
<dbReference type="PROSITE" id="PS50268">
    <property type="entry name" value="CADHERIN_2"/>
    <property type="match status" value="1"/>
</dbReference>
<evidence type="ECO:0000256" key="13">
    <source>
        <dbReference type="ARBA" id="ARBA00022889"/>
    </source>
</evidence>
<dbReference type="SMART" id="SM01055">
    <property type="entry name" value="Cadherin_pro"/>
    <property type="match status" value="1"/>
</dbReference>
<evidence type="ECO:0000313" key="22">
    <source>
        <dbReference type="Proteomes" id="UP001152622"/>
    </source>
</evidence>
<dbReference type="EMBL" id="JAINUF010000020">
    <property type="protein sequence ID" value="KAJ8335504.1"/>
    <property type="molecule type" value="Genomic_DNA"/>
</dbReference>
<dbReference type="InterPro" id="IPR039808">
    <property type="entry name" value="Cadherin"/>
</dbReference>
<keyword evidence="14" id="KW-0472">Membrane</keyword>
<comment type="subunit">
    <text evidence="3">By contrast to classical cadherins, homodimerization in trans is not mediated by cadherin EC1 domain strand-swapping, but instead through a homophilic adhesive interface which joins two elongated EC1-EC2 domains through a region near their Ca2+-binding sites to form a tetrahedral, X-like shape.</text>
</comment>
<keyword evidence="10" id="KW-0732">Signal</keyword>
<evidence type="ECO:0000256" key="5">
    <source>
        <dbReference type="ARBA" id="ARBA00022475"/>
    </source>
</evidence>
<keyword evidence="9" id="KW-0479">Metal-binding</keyword>
<comment type="caution">
    <text evidence="21">The sequence shown here is derived from an EMBL/GenBank/DDBJ whole genome shotgun (WGS) entry which is preliminary data.</text>
</comment>
<dbReference type="GO" id="GO:0000902">
    <property type="term" value="P:cell morphogenesis"/>
    <property type="evidence" value="ECO:0007669"/>
    <property type="project" value="TreeGrafter"/>
</dbReference>
<evidence type="ECO:0000256" key="9">
    <source>
        <dbReference type="ARBA" id="ARBA00022723"/>
    </source>
</evidence>
<keyword evidence="5" id="KW-1003">Cell membrane</keyword>
<reference evidence="21" key="1">
    <citation type="journal article" date="2023" name="Science">
        <title>Genome structures resolve the early diversification of teleost fishes.</title>
        <authorList>
            <person name="Parey E."/>
            <person name="Louis A."/>
            <person name="Montfort J."/>
            <person name="Bouchez O."/>
            <person name="Roques C."/>
            <person name="Iampietro C."/>
            <person name="Lluch J."/>
            <person name="Castinel A."/>
            <person name="Donnadieu C."/>
            <person name="Desvignes T."/>
            <person name="Floi Bucao C."/>
            <person name="Jouanno E."/>
            <person name="Wen M."/>
            <person name="Mejri S."/>
            <person name="Dirks R."/>
            <person name="Jansen H."/>
            <person name="Henkel C."/>
            <person name="Chen W.J."/>
            <person name="Zahm M."/>
            <person name="Cabau C."/>
            <person name="Klopp C."/>
            <person name="Thompson A.W."/>
            <person name="Robinson-Rechavi M."/>
            <person name="Braasch I."/>
            <person name="Lecointre G."/>
            <person name="Bobe J."/>
            <person name="Postlethwait J.H."/>
            <person name="Berthelot C."/>
            <person name="Roest Crollius H."/>
            <person name="Guiguen Y."/>
        </authorList>
    </citation>
    <scope>NUCLEOTIDE SEQUENCE</scope>
    <source>
        <strain evidence="21">WJC10195</strain>
    </source>
</reference>
<evidence type="ECO:0000256" key="7">
    <source>
        <dbReference type="ARBA" id="ARBA00022622"/>
    </source>
</evidence>
<proteinExistence type="predicted"/>
<dbReference type="PROSITE" id="PS00232">
    <property type="entry name" value="CADHERIN_1"/>
    <property type="match status" value="1"/>
</dbReference>
<evidence type="ECO:0000256" key="18">
    <source>
        <dbReference type="PROSITE-ProRule" id="PRU00043"/>
    </source>
</evidence>
<dbReference type="PRINTS" id="PR00205">
    <property type="entry name" value="CADHERIN"/>
</dbReference>
<dbReference type="OrthoDB" id="9933746at2759"/>
<dbReference type="GO" id="GO:0045296">
    <property type="term" value="F:cadherin binding"/>
    <property type="evidence" value="ECO:0007669"/>
    <property type="project" value="TreeGrafter"/>
</dbReference>
<dbReference type="Pfam" id="PF00028">
    <property type="entry name" value="Cadherin"/>
    <property type="match status" value="1"/>
</dbReference>
<keyword evidence="16" id="KW-0449">Lipoprotein</keyword>
<dbReference type="GO" id="GO:0016477">
    <property type="term" value="P:cell migration"/>
    <property type="evidence" value="ECO:0007669"/>
    <property type="project" value="TreeGrafter"/>
</dbReference>
<keyword evidence="15" id="KW-0325">Glycoprotein</keyword>
<keyword evidence="6" id="KW-0963">Cytoplasm</keyword>
<dbReference type="GO" id="GO:0005509">
    <property type="term" value="F:calcium ion binding"/>
    <property type="evidence" value="ECO:0007669"/>
    <property type="project" value="UniProtKB-UniRule"/>
</dbReference>
<name>A0A9Q1IDC0_SYNKA</name>
<keyword evidence="7" id="KW-0336">GPI-anchor</keyword>
<keyword evidence="8" id="KW-0165">Cleavage on pair of basic residues</keyword>
<dbReference type="PANTHER" id="PTHR24027:SF80">
    <property type="entry name" value="CADHERIN-13"/>
    <property type="match status" value="1"/>
</dbReference>
<dbReference type="Pfam" id="PF08758">
    <property type="entry name" value="Cadherin_pro"/>
    <property type="match status" value="1"/>
</dbReference>
<evidence type="ECO:0000256" key="12">
    <source>
        <dbReference type="ARBA" id="ARBA00022837"/>
    </source>
</evidence>
<evidence type="ECO:0000256" key="1">
    <source>
        <dbReference type="ARBA" id="ARBA00004496"/>
    </source>
</evidence>
<dbReference type="GO" id="GO:0007156">
    <property type="term" value="P:homophilic cell adhesion via plasma membrane adhesion molecules"/>
    <property type="evidence" value="ECO:0007669"/>
    <property type="project" value="InterPro"/>
</dbReference>
<dbReference type="SUPFAM" id="SSF49313">
    <property type="entry name" value="Cadherin-like"/>
    <property type="match status" value="2"/>
</dbReference>
<gene>
    <name evidence="21" type="ORF">SKAU_G00388460</name>
</gene>
<dbReference type="GO" id="GO:0008013">
    <property type="term" value="F:beta-catenin binding"/>
    <property type="evidence" value="ECO:0007669"/>
    <property type="project" value="TreeGrafter"/>
</dbReference>
<evidence type="ECO:0000256" key="16">
    <source>
        <dbReference type="ARBA" id="ARBA00023288"/>
    </source>
</evidence>
<evidence type="ECO:0000256" key="3">
    <source>
        <dbReference type="ARBA" id="ARBA00011555"/>
    </source>
</evidence>
<dbReference type="InterPro" id="IPR002126">
    <property type="entry name" value="Cadherin-like_dom"/>
</dbReference>
<dbReference type="SMART" id="SM00112">
    <property type="entry name" value="CA"/>
    <property type="match status" value="1"/>
</dbReference>
<dbReference type="InterPro" id="IPR015919">
    <property type="entry name" value="Cadherin-like_sf"/>
</dbReference>
<dbReference type="InterPro" id="IPR014868">
    <property type="entry name" value="Cadherin_pro_dom"/>
</dbReference>
<dbReference type="GO" id="GO:0016339">
    <property type="term" value="P:calcium-dependent cell-cell adhesion via plasma membrane cell adhesion molecules"/>
    <property type="evidence" value="ECO:0007669"/>
    <property type="project" value="TreeGrafter"/>
</dbReference>
<feature type="domain" description="Cadherin" evidence="20">
    <location>
        <begin position="134"/>
        <end position="233"/>
    </location>
</feature>
<evidence type="ECO:0000256" key="6">
    <source>
        <dbReference type="ARBA" id="ARBA00022490"/>
    </source>
</evidence>
<dbReference type="AlphaFoldDB" id="A0A9Q1IDC0"/>
<sequence length="322" mass="35092">MVARSGAQDKAETKCVPGFQLKEYQVEYSGGFQKEVPLLQVHFDDCAGNEGVQFEVSHPGFAVDNDRKLVPREDVVSSGTVMFIHGWSAHADDMAQVDIIGAPPRSPETLREILGLGQVANRTKRSLLVPPMFVPENQRAPFPKFVGMVSVISVDLQNRIFYLTGNGADLEPKGVFSINKMTGEVVVSRPLDRETIAFYHLEVSTTDLSGETLEGPVALDVSVIDQNDNRPIFNETRYAGEVLEGSPVGAARRSCLEPPGDTERQSFGKSSGPVRASSRKSPAGRRPNAQGDTKLVLTGINLPLFNLRRPGWAGACGRQCQR</sequence>
<dbReference type="GO" id="GO:0005912">
    <property type="term" value="C:adherens junction"/>
    <property type="evidence" value="ECO:0007669"/>
    <property type="project" value="TreeGrafter"/>
</dbReference>
<organism evidence="21 22">
    <name type="scientific">Synaphobranchus kaupii</name>
    <name type="common">Kaup's arrowtooth eel</name>
    <dbReference type="NCBI Taxonomy" id="118154"/>
    <lineage>
        <taxon>Eukaryota</taxon>
        <taxon>Metazoa</taxon>
        <taxon>Chordata</taxon>
        <taxon>Craniata</taxon>
        <taxon>Vertebrata</taxon>
        <taxon>Euteleostomi</taxon>
        <taxon>Actinopterygii</taxon>
        <taxon>Neopterygii</taxon>
        <taxon>Teleostei</taxon>
        <taxon>Anguilliformes</taxon>
        <taxon>Synaphobranchidae</taxon>
        <taxon>Synaphobranchus</taxon>
    </lineage>
</organism>
<evidence type="ECO:0000256" key="15">
    <source>
        <dbReference type="ARBA" id="ARBA00023180"/>
    </source>
</evidence>
<evidence type="ECO:0000313" key="21">
    <source>
        <dbReference type="EMBL" id="KAJ8335504.1"/>
    </source>
</evidence>
<keyword evidence="12 18" id="KW-0106">Calcium</keyword>
<evidence type="ECO:0000256" key="11">
    <source>
        <dbReference type="ARBA" id="ARBA00022737"/>
    </source>
</evidence>
<dbReference type="GO" id="GO:0044331">
    <property type="term" value="P:cell-cell adhesion mediated by cadherin"/>
    <property type="evidence" value="ECO:0007669"/>
    <property type="project" value="TreeGrafter"/>
</dbReference>
<dbReference type="GO" id="GO:0016342">
    <property type="term" value="C:catenin complex"/>
    <property type="evidence" value="ECO:0007669"/>
    <property type="project" value="TreeGrafter"/>
</dbReference>
<dbReference type="Gene3D" id="2.60.40.60">
    <property type="entry name" value="Cadherins"/>
    <property type="match status" value="2"/>
</dbReference>
<keyword evidence="13" id="KW-0130">Cell adhesion</keyword>
<dbReference type="GO" id="GO:0007043">
    <property type="term" value="P:cell-cell junction assembly"/>
    <property type="evidence" value="ECO:0007669"/>
    <property type="project" value="TreeGrafter"/>
</dbReference>
<dbReference type="GO" id="GO:0034332">
    <property type="term" value="P:adherens junction organization"/>
    <property type="evidence" value="ECO:0007669"/>
    <property type="project" value="TreeGrafter"/>
</dbReference>
<protein>
    <recommendedName>
        <fullName evidence="4">Cadherin-13</fullName>
    </recommendedName>
</protein>
<dbReference type="GO" id="GO:0098552">
    <property type="term" value="C:side of membrane"/>
    <property type="evidence" value="ECO:0007669"/>
    <property type="project" value="UniProtKB-KW"/>
</dbReference>
<accession>A0A9Q1IDC0</accession>
<dbReference type="InterPro" id="IPR020894">
    <property type="entry name" value="Cadherin_CS"/>
</dbReference>
<evidence type="ECO:0000256" key="17">
    <source>
        <dbReference type="ARBA" id="ARBA00025461"/>
    </source>
</evidence>
<evidence type="ECO:0000256" key="10">
    <source>
        <dbReference type="ARBA" id="ARBA00022729"/>
    </source>
</evidence>
<dbReference type="CDD" id="cd11304">
    <property type="entry name" value="Cadherin_repeat"/>
    <property type="match status" value="1"/>
</dbReference>